<protein>
    <submittedName>
        <fullName evidence="2">Glycosyltransferase</fullName>
    </submittedName>
</protein>
<dbReference type="GO" id="GO:0051999">
    <property type="term" value="P:mannosyl-inositol phosphorylceramide biosynthetic process"/>
    <property type="evidence" value="ECO:0007669"/>
    <property type="project" value="TreeGrafter"/>
</dbReference>
<dbReference type="PANTHER" id="PTHR32385:SF15">
    <property type="entry name" value="INOSITOL PHOSPHOCERAMIDE MANNOSYLTRANSFERASE 1"/>
    <property type="match status" value="1"/>
</dbReference>
<dbReference type="InterPro" id="IPR007577">
    <property type="entry name" value="GlycoTrfase_DXD_sugar-bd_CS"/>
</dbReference>
<evidence type="ECO:0000256" key="1">
    <source>
        <dbReference type="ARBA" id="ARBA00022679"/>
    </source>
</evidence>
<dbReference type="Gene3D" id="3.90.550.20">
    <property type="match status" value="1"/>
</dbReference>
<dbReference type="RefSeq" id="YP_010059831.1">
    <property type="nucleotide sequence ID" value="NC_054727.1"/>
</dbReference>
<proteinExistence type="predicted"/>
<dbReference type="SUPFAM" id="SSF53448">
    <property type="entry name" value="Nucleotide-diphospho-sugar transferases"/>
    <property type="match status" value="1"/>
</dbReference>
<keyword evidence="1" id="KW-0808">Transferase</keyword>
<dbReference type="Proteomes" id="UP000316777">
    <property type="component" value="Segment"/>
</dbReference>
<dbReference type="EMBL" id="MK937592">
    <property type="protein sequence ID" value="QDH91817.1"/>
    <property type="molecule type" value="Genomic_DNA"/>
</dbReference>
<accession>A0A514DDZ6</accession>
<sequence length="199" mass="22713">MAECIPRRLIRTVPEQLDDEAERLWTIATELHPDWEHVTLRDPIDRSLFPITSPHWDACETGAQLADLVRAEELYWRGGVYIDSDVECYRSFDPLLGVQGFAAWEDSDHIPNAVMGFTPWHPAIRAVVDLAVARQGEGTWAAGVGVTTEVFAGRDDMLLLPPASFYPYHYTMKTVAQPEMIQRQNPWAFCAHHWKHSWA</sequence>
<dbReference type="GeneID" id="64767063"/>
<gene>
    <name evidence="2" type="primary">142</name>
    <name evidence="2" type="ORF">SEA_PHRAPPUCCINO_142</name>
</gene>
<dbReference type="PANTHER" id="PTHR32385">
    <property type="entry name" value="MANNOSYL PHOSPHORYLINOSITOL CERAMIDE SYNTHASE"/>
    <property type="match status" value="1"/>
</dbReference>
<dbReference type="InterPro" id="IPR029044">
    <property type="entry name" value="Nucleotide-diphossugar_trans"/>
</dbReference>
<dbReference type="KEGG" id="vg:64767063"/>
<organism evidence="2 3">
    <name type="scientific">Mycobacterium phage Phrappuccino</name>
    <dbReference type="NCBI Taxonomy" id="2591223"/>
    <lineage>
        <taxon>Viruses</taxon>
        <taxon>Duplodnaviria</taxon>
        <taxon>Heunggongvirae</taxon>
        <taxon>Uroviricota</taxon>
        <taxon>Caudoviricetes</taxon>
        <taxon>Phrappuccinovirus</taxon>
        <taxon>Phrappuccinovirus phrappuccino</taxon>
        <taxon>Phreappuccinovirus Phrappuccino</taxon>
    </lineage>
</organism>
<dbReference type="GO" id="GO:0000030">
    <property type="term" value="F:mannosyltransferase activity"/>
    <property type="evidence" value="ECO:0007669"/>
    <property type="project" value="TreeGrafter"/>
</dbReference>
<keyword evidence="3" id="KW-1185">Reference proteome</keyword>
<dbReference type="GO" id="GO:0016020">
    <property type="term" value="C:membrane"/>
    <property type="evidence" value="ECO:0007669"/>
    <property type="project" value="GOC"/>
</dbReference>
<reference evidence="2 3" key="1">
    <citation type="submission" date="2019-05" db="EMBL/GenBank/DDBJ databases">
        <authorList>
            <person name="Pope W.H."/>
            <person name="Garlena R.A."/>
            <person name="Russell D.A."/>
            <person name="Jacobs-Sera D."/>
            <person name="Hatfull G.F."/>
        </authorList>
    </citation>
    <scope>NUCLEOTIDE SEQUENCE [LARGE SCALE GENOMIC DNA]</scope>
</reference>
<name>A0A514DDZ6_9CAUD</name>
<evidence type="ECO:0000313" key="2">
    <source>
        <dbReference type="EMBL" id="QDH91817.1"/>
    </source>
</evidence>
<evidence type="ECO:0000313" key="3">
    <source>
        <dbReference type="Proteomes" id="UP000316777"/>
    </source>
</evidence>
<dbReference type="Pfam" id="PF04488">
    <property type="entry name" value="Gly_transf_sug"/>
    <property type="match status" value="1"/>
</dbReference>
<dbReference type="InterPro" id="IPR051706">
    <property type="entry name" value="Glycosyltransferase_domain"/>
</dbReference>